<keyword evidence="2" id="KW-0012">Acyltransferase</keyword>
<organism evidence="2 3">
    <name type="scientific">Tenggerimyces flavus</name>
    <dbReference type="NCBI Taxonomy" id="1708749"/>
    <lineage>
        <taxon>Bacteria</taxon>
        <taxon>Bacillati</taxon>
        <taxon>Actinomycetota</taxon>
        <taxon>Actinomycetes</taxon>
        <taxon>Propionibacteriales</taxon>
        <taxon>Nocardioidaceae</taxon>
        <taxon>Tenggerimyces</taxon>
    </lineage>
</organism>
<dbReference type="Gene3D" id="3.40.630.30">
    <property type="match status" value="1"/>
</dbReference>
<evidence type="ECO:0000313" key="2">
    <source>
        <dbReference type="EMBL" id="MFC3761587.1"/>
    </source>
</evidence>
<evidence type="ECO:0000259" key="1">
    <source>
        <dbReference type="PROSITE" id="PS51186"/>
    </source>
</evidence>
<name>A0ABV7Y9L9_9ACTN</name>
<keyword evidence="3" id="KW-1185">Reference proteome</keyword>
<dbReference type="Pfam" id="PF13302">
    <property type="entry name" value="Acetyltransf_3"/>
    <property type="match status" value="1"/>
</dbReference>
<dbReference type="PROSITE" id="PS51186">
    <property type="entry name" value="GNAT"/>
    <property type="match status" value="1"/>
</dbReference>
<dbReference type="EMBL" id="JBHRZH010000009">
    <property type="protein sequence ID" value="MFC3761587.1"/>
    <property type="molecule type" value="Genomic_DNA"/>
</dbReference>
<dbReference type="Proteomes" id="UP001595699">
    <property type="component" value="Unassembled WGS sequence"/>
</dbReference>
<gene>
    <name evidence="2" type="ORF">ACFOUW_12135</name>
</gene>
<keyword evidence="2" id="KW-0808">Transferase</keyword>
<dbReference type="RefSeq" id="WP_205114109.1">
    <property type="nucleotide sequence ID" value="NZ_JAFBCM010000001.1"/>
</dbReference>
<accession>A0ABV7Y9L9</accession>
<protein>
    <submittedName>
        <fullName evidence="2">GNAT family N-acetyltransferase</fullName>
        <ecNumber evidence="2">2.3.-.-</ecNumber>
    </submittedName>
</protein>
<proteinExistence type="predicted"/>
<feature type="domain" description="N-acetyltransferase" evidence="1">
    <location>
        <begin position="19"/>
        <end position="168"/>
    </location>
</feature>
<sequence>MSGAVVAETIGTERLELVPLVVEYAEEMAVVLSDPALHAFIGGSPDTVENLRARYRRMIEGSPEAEVSWLNWVIRLRDEDCLTGTVQATVTGSEAEIAWVVGTPWQGRGIAREAARGLVEWLERQPVQTVVAHVHPDHHASAAVAAAAGLSATDQVQDGEVRWQRTLRD</sequence>
<dbReference type="InterPro" id="IPR000182">
    <property type="entry name" value="GNAT_dom"/>
</dbReference>
<reference evidence="3" key="1">
    <citation type="journal article" date="2019" name="Int. J. Syst. Evol. Microbiol.">
        <title>The Global Catalogue of Microorganisms (GCM) 10K type strain sequencing project: providing services to taxonomists for standard genome sequencing and annotation.</title>
        <authorList>
            <consortium name="The Broad Institute Genomics Platform"/>
            <consortium name="The Broad Institute Genome Sequencing Center for Infectious Disease"/>
            <person name="Wu L."/>
            <person name="Ma J."/>
        </authorList>
    </citation>
    <scope>NUCLEOTIDE SEQUENCE [LARGE SCALE GENOMIC DNA]</scope>
    <source>
        <strain evidence="3">CGMCC 4.7241</strain>
    </source>
</reference>
<dbReference type="InterPro" id="IPR051531">
    <property type="entry name" value="N-acetyltransferase"/>
</dbReference>
<dbReference type="SUPFAM" id="SSF55729">
    <property type="entry name" value="Acyl-CoA N-acyltransferases (Nat)"/>
    <property type="match status" value="1"/>
</dbReference>
<dbReference type="GO" id="GO:0016746">
    <property type="term" value="F:acyltransferase activity"/>
    <property type="evidence" value="ECO:0007669"/>
    <property type="project" value="UniProtKB-KW"/>
</dbReference>
<dbReference type="EC" id="2.3.-.-" evidence="2"/>
<dbReference type="InterPro" id="IPR016181">
    <property type="entry name" value="Acyl_CoA_acyltransferase"/>
</dbReference>
<comment type="caution">
    <text evidence="2">The sequence shown here is derived from an EMBL/GenBank/DDBJ whole genome shotgun (WGS) entry which is preliminary data.</text>
</comment>
<dbReference type="PANTHER" id="PTHR43792">
    <property type="entry name" value="GNAT FAMILY, PUTATIVE (AFU_ORTHOLOGUE AFUA_3G00765)-RELATED-RELATED"/>
    <property type="match status" value="1"/>
</dbReference>
<evidence type="ECO:0000313" key="3">
    <source>
        <dbReference type="Proteomes" id="UP001595699"/>
    </source>
</evidence>